<protein>
    <recommendedName>
        <fullName evidence="3">Ribbon-helix-helix protein CopG domain-containing protein</fullName>
    </recommendedName>
</protein>
<accession>A0A1F8EG95</accession>
<dbReference type="Proteomes" id="UP000177117">
    <property type="component" value="Unassembled WGS sequence"/>
</dbReference>
<organism evidence="1 2">
    <name type="scientific">Candidatus Yanofskybacteria bacterium RIFCSPHIGHO2_01_FULL_41_53</name>
    <dbReference type="NCBI Taxonomy" id="1802663"/>
    <lineage>
        <taxon>Bacteria</taxon>
        <taxon>Candidatus Yanofskyibacteriota</taxon>
    </lineage>
</organism>
<evidence type="ECO:0000313" key="2">
    <source>
        <dbReference type="Proteomes" id="UP000177117"/>
    </source>
</evidence>
<reference evidence="1 2" key="1">
    <citation type="journal article" date="2016" name="Nat. Commun.">
        <title>Thousands of microbial genomes shed light on interconnected biogeochemical processes in an aquifer system.</title>
        <authorList>
            <person name="Anantharaman K."/>
            <person name="Brown C.T."/>
            <person name="Hug L.A."/>
            <person name="Sharon I."/>
            <person name="Castelle C.J."/>
            <person name="Probst A.J."/>
            <person name="Thomas B.C."/>
            <person name="Singh A."/>
            <person name="Wilkins M.J."/>
            <person name="Karaoz U."/>
            <person name="Brodie E.L."/>
            <person name="Williams K.H."/>
            <person name="Hubbard S.S."/>
            <person name="Banfield J.F."/>
        </authorList>
    </citation>
    <scope>NUCLEOTIDE SEQUENCE [LARGE SCALE GENOMIC DNA]</scope>
</reference>
<name>A0A1F8EG95_9BACT</name>
<dbReference type="AlphaFoldDB" id="A0A1F8EG95"/>
<evidence type="ECO:0000313" key="1">
    <source>
        <dbReference type="EMBL" id="OGM99844.1"/>
    </source>
</evidence>
<sequence>MKQTKFVSLELTKDAWKKLDSIAKKNGLSWEKVVKLILKCELDTVKYRVQRRKKLAKRLKTKFSRELLYKRIL</sequence>
<evidence type="ECO:0008006" key="3">
    <source>
        <dbReference type="Google" id="ProtNLM"/>
    </source>
</evidence>
<proteinExistence type="predicted"/>
<dbReference type="EMBL" id="MGJD01000034">
    <property type="protein sequence ID" value="OGM99844.1"/>
    <property type="molecule type" value="Genomic_DNA"/>
</dbReference>
<gene>
    <name evidence="1" type="ORF">A2650_00230</name>
</gene>
<comment type="caution">
    <text evidence="1">The sequence shown here is derived from an EMBL/GenBank/DDBJ whole genome shotgun (WGS) entry which is preliminary data.</text>
</comment>